<feature type="compositionally biased region" description="Low complexity" evidence="1">
    <location>
        <begin position="159"/>
        <end position="170"/>
    </location>
</feature>
<dbReference type="PANTHER" id="PTHR16524">
    <property type="entry name" value="CELL DEATH REGULATOR AVEN"/>
    <property type="match status" value="1"/>
</dbReference>
<accession>A0A9N9MHF5</accession>
<feature type="compositionally biased region" description="Basic residues" evidence="1">
    <location>
        <begin position="8"/>
        <end position="19"/>
    </location>
</feature>
<dbReference type="EMBL" id="OU892288">
    <property type="protein sequence ID" value="CAG9762773.1"/>
    <property type="molecule type" value="Genomic_DNA"/>
</dbReference>
<evidence type="ECO:0000256" key="1">
    <source>
        <dbReference type="SAM" id="MobiDB-lite"/>
    </source>
</evidence>
<sequence length="219" mass="25022">MEKDKSRGLKHIKDKRKYKANSTKNPKYLPQPQKPKPILGSNWDRYDNQDPEEHQLSSSTDFAVLSSLPASLGSHFQFKNEQIGNNVETSFSLNLDLLDKSVSGVAFYDRIGIGKEWFEEPEITEMNQKARKNLEVFNELLTKNSNLENEEIVSEEDCSSTSTSIETSDICNKKDQDDDVSELIDSCSLEETNQKPDQVSVDKPENNDLEQWLDDILED</sequence>
<name>A0A9N9MHF5_9CUCU</name>
<reference evidence="2" key="1">
    <citation type="submission" date="2022-01" db="EMBL/GenBank/DDBJ databases">
        <authorList>
            <person name="King R."/>
        </authorList>
    </citation>
    <scope>NUCLEOTIDE SEQUENCE</scope>
</reference>
<evidence type="ECO:0000313" key="3">
    <source>
        <dbReference type="Proteomes" id="UP001152799"/>
    </source>
</evidence>
<proteinExistence type="predicted"/>
<keyword evidence="3" id="KW-1185">Reference proteome</keyword>
<protein>
    <submittedName>
        <fullName evidence="2">Uncharacterized protein</fullName>
    </submittedName>
</protein>
<dbReference type="GO" id="GO:0010972">
    <property type="term" value="P:negative regulation of G2/M transition of mitotic cell cycle"/>
    <property type="evidence" value="ECO:0007669"/>
    <property type="project" value="TreeGrafter"/>
</dbReference>
<dbReference type="InterPro" id="IPR026187">
    <property type="entry name" value="Aven"/>
</dbReference>
<organism evidence="2 3">
    <name type="scientific">Ceutorhynchus assimilis</name>
    <name type="common">cabbage seed weevil</name>
    <dbReference type="NCBI Taxonomy" id="467358"/>
    <lineage>
        <taxon>Eukaryota</taxon>
        <taxon>Metazoa</taxon>
        <taxon>Ecdysozoa</taxon>
        <taxon>Arthropoda</taxon>
        <taxon>Hexapoda</taxon>
        <taxon>Insecta</taxon>
        <taxon>Pterygota</taxon>
        <taxon>Neoptera</taxon>
        <taxon>Endopterygota</taxon>
        <taxon>Coleoptera</taxon>
        <taxon>Polyphaga</taxon>
        <taxon>Cucujiformia</taxon>
        <taxon>Curculionidae</taxon>
        <taxon>Ceutorhynchinae</taxon>
        <taxon>Ceutorhynchus</taxon>
    </lineage>
</organism>
<dbReference type="OrthoDB" id="6338233at2759"/>
<evidence type="ECO:0000313" key="2">
    <source>
        <dbReference type="EMBL" id="CAG9762773.1"/>
    </source>
</evidence>
<feature type="compositionally biased region" description="Basic and acidic residues" evidence="1">
    <location>
        <begin position="44"/>
        <end position="55"/>
    </location>
</feature>
<gene>
    <name evidence="2" type="ORF">CEUTPL_LOCUS3447</name>
</gene>
<feature type="compositionally biased region" description="Acidic residues" evidence="1">
    <location>
        <begin position="207"/>
        <end position="219"/>
    </location>
</feature>
<feature type="region of interest" description="Disordered" evidence="1">
    <location>
        <begin position="152"/>
        <end position="219"/>
    </location>
</feature>
<dbReference type="Proteomes" id="UP001152799">
    <property type="component" value="Chromosome 12"/>
</dbReference>
<dbReference type="PANTHER" id="PTHR16524:SF2">
    <property type="entry name" value="CELL DEATH REGULATOR AVEN"/>
    <property type="match status" value="1"/>
</dbReference>
<dbReference type="AlphaFoldDB" id="A0A9N9MHF5"/>
<feature type="region of interest" description="Disordered" evidence="1">
    <location>
        <begin position="1"/>
        <end position="57"/>
    </location>
</feature>